<dbReference type="PANTHER" id="PTHR32089">
    <property type="entry name" value="METHYL-ACCEPTING CHEMOTAXIS PROTEIN MCPB"/>
    <property type="match status" value="1"/>
</dbReference>
<dbReference type="KEGG" id="crz:D1345_11300"/>
<gene>
    <name evidence="11" type="ORF">D1345_11300</name>
</gene>
<feature type="domain" description="HAMP" evidence="10">
    <location>
        <begin position="241"/>
        <end position="273"/>
    </location>
</feature>
<dbReference type="SMART" id="SM00283">
    <property type="entry name" value="MA"/>
    <property type="match status" value="1"/>
</dbReference>
<comment type="similarity">
    <text evidence="6">Belongs to the methyl-accepting chemotaxis (MCP) protein family.</text>
</comment>
<dbReference type="SMART" id="SM00304">
    <property type="entry name" value="HAMP"/>
    <property type="match status" value="1"/>
</dbReference>
<evidence type="ECO:0000259" key="10">
    <source>
        <dbReference type="PROSITE" id="PS50885"/>
    </source>
</evidence>
<evidence type="ECO:0000259" key="9">
    <source>
        <dbReference type="PROSITE" id="PS50111"/>
    </source>
</evidence>
<dbReference type="GO" id="GO:0016020">
    <property type="term" value="C:membrane"/>
    <property type="evidence" value="ECO:0007669"/>
    <property type="project" value="UniProtKB-SubCell"/>
</dbReference>
<dbReference type="Pfam" id="PF12729">
    <property type="entry name" value="4HB_MCP_1"/>
    <property type="match status" value="1"/>
</dbReference>
<evidence type="ECO:0000313" key="11">
    <source>
        <dbReference type="EMBL" id="AXT46740.1"/>
    </source>
</evidence>
<dbReference type="GO" id="GO:0006935">
    <property type="term" value="P:chemotaxis"/>
    <property type="evidence" value="ECO:0007669"/>
    <property type="project" value="InterPro"/>
</dbReference>
<reference evidence="11 12" key="1">
    <citation type="submission" date="2018-08" db="EMBL/GenBank/DDBJ databases">
        <title>Complete genome sequence of JP2-74.</title>
        <authorList>
            <person name="Wu L."/>
        </authorList>
    </citation>
    <scope>NUCLEOTIDE SEQUENCE [LARGE SCALE GENOMIC DNA]</scope>
    <source>
        <strain evidence="11 12">JP2-74</strain>
    </source>
</reference>
<dbReference type="PROSITE" id="PS50885">
    <property type="entry name" value="HAMP"/>
    <property type="match status" value="1"/>
</dbReference>
<dbReference type="PROSITE" id="PS50111">
    <property type="entry name" value="CHEMOTAXIS_TRANSDUC_2"/>
    <property type="match status" value="1"/>
</dbReference>
<name>A0AAD0RSS5_9NEIS</name>
<dbReference type="Gene3D" id="1.10.287.950">
    <property type="entry name" value="Methyl-accepting chemotaxis protein"/>
    <property type="match status" value="1"/>
</dbReference>
<feature type="domain" description="Methyl-accepting transducer" evidence="9">
    <location>
        <begin position="278"/>
        <end position="514"/>
    </location>
</feature>
<accession>A0AAD0RSS5</accession>
<dbReference type="FunFam" id="1.10.287.950:FF:000001">
    <property type="entry name" value="Methyl-accepting chemotaxis sensory transducer"/>
    <property type="match status" value="1"/>
</dbReference>
<comment type="subcellular location">
    <subcellularLocation>
        <location evidence="1">Membrane</location>
        <topology evidence="1">Multi-pass membrane protein</topology>
    </subcellularLocation>
</comment>
<dbReference type="SUPFAM" id="SSF58104">
    <property type="entry name" value="Methyl-accepting chemotaxis protein (MCP) signaling domain"/>
    <property type="match status" value="1"/>
</dbReference>
<sequence>MRHRVKKRRIRMNISQRLMLTLMVAMLALIGVGSYGLWQLHSANERFDYLKVNTFPSIKALDQGLQALTNMRVAAYRHGIAVDAKRKAEAEAQIAESDKALDQVLAVYEKDLLSNDADRKLLQQDRADLQTYRNNRESFLKASREHPGAEAQAMLVAEPLPDSAKALAKDLNDHIDFNYALADSLSKDNAAAYSMAFGSSVAVIAACLLLSGGLGWLLFSHIRLSLHQIRSTMFNVNQQKDFTLRAPVGRMDEVGETASAFNQLLENLQRSFRDIRNSIGAIDGAMSGLANNTHEIARSSEMQSESAAAMAAAVEQMTVSINHVASSAQEARGQSQQAGEMATEGGQVISATVRGITEVAGAITDAAQRIGQLKEDSATIASVMGVIKDIADQTNLLALNAAIEAARAGEMGRGFAVVADEVRKLAERTASSTTEIAAIINKMQGSTMEAVQSMEKVVEQVHQETANTRAANDAIDQIRNSSGKAMELVRDISNSIAEQSVASNTIAQRVEQIAQMAEENSSASSGSADAAGQLSQQARVILQTVSAYQV</sequence>
<dbReference type="CDD" id="cd11386">
    <property type="entry name" value="MCP_signal"/>
    <property type="match status" value="1"/>
</dbReference>
<protein>
    <submittedName>
        <fullName evidence="11">Methyl-accepting chemotaxis protein</fullName>
    </submittedName>
</protein>
<evidence type="ECO:0000256" key="7">
    <source>
        <dbReference type="PROSITE-ProRule" id="PRU00284"/>
    </source>
</evidence>
<dbReference type="CDD" id="cd06225">
    <property type="entry name" value="HAMP"/>
    <property type="match status" value="1"/>
</dbReference>
<evidence type="ECO:0000256" key="8">
    <source>
        <dbReference type="SAM" id="Phobius"/>
    </source>
</evidence>
<evidence type="ECO:0000256" key="5">
    <source>
        <dbReference type="ARBA" id="ARBA00023224"/>
    </source>
</evidence>
<evidence type="ECO:0000256" key="2">
    <source>
        <dbReference type="ARBA" id="ARBA00022692"/>
    </source>
</evidence>
<keyword evidence="5 7" id="KW-0807">Transducer</keyword>
<dbReference type="GO" id="GO:0007165">
    <property type="term" value="P:signal transduction"/>
    <property type="evidence" value="ECO:0007669"/>
    <property type="project" value="UniProtKB-KW"/>
</dbReference>
<keyword evidence="12" id="KW-1185">Reference proteome</keyword>
<keyword evidence="3 8" id="KW-1133">Transmembrane helix</keyword>
<dbReference type="InterPro" id="IPR004089">
    <property type="entry name" value="MCPsignal_dom"/>
</dbReference>
<dbReference type="InterPro" id="IPR004090">
    <property type="entry name" value="Chemotax_Me-accpt_rcpt"/>
</dbReference>
<dbReference type="PRINTS" id="PR00260">
    <property type="entry name" value="CHEMTRNSDUCR"/>
</dbReference>
<dbReference type="Proteomes" id="UP000259465">
    <property type="component" value="Chromosome"/>
</dbReference>
<feature type="transmembrane region" description="Helical" evidence="8">
    <location>
        <begin position="20"/>
        <end position="38"/>
    </location>
</feature>
<dbReference type="PANTHER" id="PTHR32089:SF119">
    <property type="entry name" value="METHYL-ACCEPTING CHEMOTAXIS PROTEIN CTPL"/>
    <property type="match status" value="1"/>
</dbReference>
<dbReference type="Pfam" id="PF00015">
    <property type="entry name" value="MCPsignal"/>
    <property type="match status" value="1"/>
</dbReference>
<keyword evidence="4 8" id="KW-0472">Membrane</keyword>
<dbReference type="InterPro" id="IPR003660">
    <property type="entry name" value="HAMP_dom"/>
</dbReference>
<evidence type="ECO:0000256" key="4">
    <source>
        <dbReference type="ARBA" id="ARBA00023136"/>
    </source>
</evidence>
<evidence type="ECO:0000256" key="6">
    <source>
        <dbReference type="ARBA" id="ARBA00029447"/>
    </source>
</evidence>
<proteinExistence type="inferred from homology"/>
<evidence type="ECO:0000313" key="12">
    <source>
        <dbReference type="Proteomes" id="UP000259465"/>
    </source>
</evidence>
<dbReference type="AlphaFoldDB" id="A0AAD0RSS5"/>
<dbReference type="InterPro" id="IPR024478">
    <property type="entry name" value="HlyB_4HB_MCP"/>
</dbReference>
<evidence type="ECO:0000256" key="3">
    <source>
        <dbReference type="ARBA" id="ARBA00022989"/>
    </source>
</evidence>
<dbReference type="EMBL" id="CP031968">
    <property type="protein sequence ID" value="AXT46740.1"/>
    <property type="molecule type" value="Genomic_DNA"/>
</dbReference>
<organism evidence="11 12">
    <name type="scientific">Chromobacterium rhizoryzae</name>
    <dbReference type="NCBI Taxonomy" id="1778675"/>
    <lineage>
        <taxon>Bacteria</taxon>
        <taxon>Pseudomonadati</taxon>
        <taxon>Pseudomonadota</taxon>
        <taxon>Betaproteobacteria</taxon>
        <taxon>Neisseriales</taxon>
        <taxon>Chromobacteriaceae</taxon>
        <taxon>Chromobacterium</taxon>
    </lineage>
</organism>
<evidence type="ECO:0000256" key="1">
    <source>
        <dbReference type="ARBA" id="ARBA00004141"/>
    </source>
</evidence>
<keyword evidence="2 8" id="KW-0812">Transmembrane</keyword>
<dbReference type="GO" id="GO:0004888">
    <property type="term" value="F:transmembrane signaling receptor activity"/>
    <property type="evidence" value="ECO:0007669"/>
    <property type="project" value="InterPro"/>
</dbReference>